<dbReference type="PANTHER" id="PTHR13587:SF7">
    <property type="entry name" value="INTEGRATOR COMPLEX SUBUNIT 3"/>
    <property type="match status" value="1"/>
</dbReference>
<reference evidence="2" key="1">
    <citation type="submission" date="2023-04" db="EMBL/GenBank/DDBJ databases">
        <title>Chromosome-level genome of Chaenocephalus aceratus.</title>
        <authorList>
            <person name="Park H."/>
        </authorList>
    </citation>
    <scope>NUCLEOTIDE SEQUENCE</scope>
    <source>
        <strain evidence="2">DE</strain>
        <tissue evidence="2">Muscle</tissue>
    </source>
</reference>
<dbReference type="EMBL" id="JASDAP010000034">
    <property type="protein sequence ID" value="KAK1876132.1"/>
    <property type="molecule type" value="Genomic_DNA"/>
</dbReference>
<dbReference type="InterPro" id="IPR045334">
    <property type="entry name" value="INTS3"/>
</dbReference>
<name>A0AAD9B2C0_DISEL</name>
<sequence length="148" mass="16231">MEAKEGKKGRLLLGSQLDAKDELEERLERCVGIVQALTNGLSEREANDALTANVCKGQQQHEEVCLGLFSLLLTEPAQAQRCYRDLTLLSRDGMSIILLKINQILMEKFLKLQTPPNPAGVAGEGAGGDISSKNLWLSENVLEILLDQ</sequence>
<evidence type="ECO:0000313" key="3">
    <source>
        <dbReference type="Proteomes" id="UP001228049"/>
    </source>
</evidence>
<protein>
    <submittedName>
        <fullName evidence="2">Integrator complex subunit 3</fullName>
    </submittedName>
</protein>
<dbReference type="Proteomes" id="UP001228049">
    <property type="component" value="Unassembled WGS sequence"/>
</dbReference>
<evidence type="ECO:0000259" key="1">
    <source>
        <dbReference type="Pfam" id="PF10189"/>
    </source>
</evidence>
<dbReference type="AlphaFoldDB" id="A0AAD9B2C0"/>
<comment type="caution">
    <text evidence="2">The sequence shown here is derived from an EMBL/GenBank/DDBJ whole genome shotgun (WGS) entry which is preliminary data.</text>
</comment>
<dbReference type="Pfam" id="PF10189">
    <property type="entry name" value="Ints3_N"/>
    <property type="match status" value="1"/>
</dbReference>
<dbReference type="GO" id="GO:0005737">
    <property type="term" value="C:cytoplasm"/>
    <property type="evidence" value="ECO:0007669"/>
    <property type="project" value="TreeGrafter"/>
</dbReference>
<accession>A0AAD9B2C0</accession>
<dbReference type="InterPro" id="IPR019333">
    <property type="entry name" value="INTS3_N"/>
</dbReference>
<organism evidence="2 3">
    <name type="scientific">Dissostichus eleginoides</name>
    <name type="common">Patagonian toothfish</name>
    <name type="synonym">Dissostichus amissus</name>
    <dbReference type="NCBI Taxonomy" id="100907"/>
    <lineage>
        <taxon>Eukaryota</taxon>
        <taxon>Metazoa</taxon>
        <taxon>Chordata</taxon>
        <taxon>Craniata</taxon>
        <taxon>Vertebrata</taxon>
        <taxon>Euteleostomi</taxon>
        <taxon>Actinopterygii</taxon>
        <taxon>Neopterygii</taxon>
        <taxon>Teleostei</taxon>
        <taxon>Neoteleostei</taxon>
        <taxon>Acanthomorphata</taxon>
        <taxon>Eupercaria</taxon>
        <taxon>Perciformes</taxon>
        <taxon>Notothenioidei</taxon>
        <taxon>Nototheniidae</taxon>
        <taxon>Dissostichus</taxon>
    </lineage>
</organism>
<gene>
    <name evidence="2" type="ORF">KUDE01_015579</name>
</gene>
<feature type="domain" description="Integrator complex subunit 3 N-terminal" evidence="1">
    <location>
        <begin position="59"/>
        <end position="115"/>
    </location>
</feature>
<dbReference type="PANTHER" id="PTHR13587">
    <property type="entry name" value="INTEGRATOR COMPLEX SUBUNIT 3"/>
    <property type="match status" value="1"/>
</dbReference>
<proteinExistence type="predicted"/>
<evidence type="ECO:0000313" key="2">
    <source>
        <dbReference type="EMBL" id="KAK1876132.1"/>
    </source>
</evidence>
<feature type="non-terminal residue" evidence="2">
    <location>
        <position position="1"/>
    </location>
</feature>
<keyword evidence="3" id="KW-1185">Reference proteome</keyword>